<dbReference type="KEGG" id="pms:KNP414_04502"/>
<dbReference type="Proteomes" id="UP000006620">
    <property type="component" value="Chromosome"/>
</dbReference>
<dbReference type="EMBL" id="CP002869">
    <property type="protein sequence ID" value="AEI43032.1"/>
    <property type="molecule type" value="Genomic_DNA"/>
</dbReference>
<reference evidence="1 2" key="2">
    <citation type="journal article" date="2013" name="Genome Announc.">
        <title>Genome Sequence of Growth-Improving Paenibacillus mucilaginosus Strain KNP414.</title>
        <authorList>
            <person name="Lu J.J."/>
            <person name="Wang J.F."/>
            <person name="Hu X.F."/>
        </authorList>
    </citation>
    <scope>NUCLEOTIDE SEQUENCE [LARGE SCALE GENOMIC DNA]</scope>
    <source>
        <strain evidence="1 2">KNP414</strain>
    </source>
</reference>
<name>F8F9A4_PAEMK</name>
<reference evidence="2" key="1">
    <citation type="submission" date="2011-06" db="EMBL/GenBank/DDBJ databases">
        <title>Complete genome sequence of Paenibacillus mucilaginosus KNP414.</title>
        <authorList>
            <person name="Wang J."/>
            <person name="Hu S."/>
            <person name="Hu X."/>
            <person name="Zhang B."/>
            <person name="Dong D."/>
            <person name="Zhang S."/>
            <person name="Zhao K."/>
            <person name="Wu D."/>
        </authorList>
    </citation>
    <scope>NUCLEOTIDE SEQUENCE [LARGE SCALE GENOMIC DNA]</scope>
    <source>
        <strain evidence="2">KNP414</strain>
    </source>
</reference>
<proteinExistence type="predicted"/>
<evidence type="ECO:0000313" key="2">
    <source>
        <dbReference type="Proteomes" id="UP000006620"/>
    </source>
</evidence>
<gene>
    <name evidence="1" type="ordered locus">KNP414_04502</name>
</gene>
<protein>
    <submittedName>
        <fullName evidence="1">Uncharacterized protein</fullName>
    </submittedName>
</protein>
<sequence>MFEQLLENQRLNQLNHVPYISICLIIEIQQVDPMLPGIISDMDPRYPFRCHIQQMYRHSLCSYHSVI</sequence>
<dbReference type="AlphaFoldDB" id="F8F9A4"/>
<dbReference type="HOGENOM" id="CLU_2808355_0_0_9"/>
<accession>F8F9A4</accession>
<organism evidence="1 2">
    <name type="scientific">Paenibacillus mucilaginosus (strain KNP414)</name>
    <dbReference type="NCBI Taxonomy" id="1036673"/>
    <lineage>
        <taxon>Bacteria</taxon>
        <taxon>Bacillati</taxon>
        <taxon>Bacillota</taxon>
        <taxon>Bacilli</taxon>
        <taxon>Bacillales</taxon>
        <taxon>Paenibacillaceae</taxon>
        <taxon>Paenibacillus</taxon>
    </lineage>
</organism>
<evidence type="ECO:0000313" key="1">
    <source>
        <dbReference type="EMBL" id="AEI43032.1"/>
    </source>
</evidence>